<accession>A0A2V4DZW5</accession>
<name>A0A2V4DZW5_9GAMM</name>
<reference evidence="3 4" key="1">
    <citation type="submission" date="2018-05" db="EMBL/GenBank/DDBJ databases">
        <title>Reference genomes for bee gut microbiota database.</title>
        <authorList>
            <person name="Ellegaard K.M."/>
        </authorList>
    </citation>
    <scope>NUCLEOTIDE SEQUENCE [LARGE SCALE GENOMIC DNA]</scope>
    <source>
        <strain evidence="3 4">ESL0182</strain>
    </source>
</reference>
<dbReference type="Gene3D" id="2.30.30.90">
    <property type="match status" value="1"/>
</dbReference>
<dbReference type="OrthoDB" id="9811076at2"/>
<comment type="caution">
    <text evidence="3">The sequence shown here is derived from an EMBL/GenBank/DDBJ whole genome shotgun (WGS) entry which is preliminary data.</text>
</comment>
<keyword evidence="1" id="KW-0408">Iron</keyword>
<gene>
    <name evidence="3" type="ORF">DKK70_10645</name>
</gene>
<organism evidence="3 4">
    <name type="scientific">Gilliamella apicola</name>
    <dbReference type="NCBI Taxonomy" id="1196095"/>
    <lineage>
        <taxon>Bacteria</taxon>
        <taxon>Pseudomonadati</taxon>
        <taxon>Pseudomonadota</taxon>
        <taxon>Gammaproteobacteria</taxon>
        <taxon>Orbales</taxon>
        <taxon>Orbaceae</taxon>
        <taxon>Gilliamella</taxon>
    </lineage>
</organism>
<dbReference type="InterPro" id="IPR038157">
    <property type="entry name" value="FeoA_core_dom"/>
</dbReference>
<dbReference type="Proteomes" id="UP000247932">
    <property type="component" value="Unassembled WGS sequence"/>
</dbReference>
<dbReference type="GO" id="GO:0046914">
    <property type="term" value="F:transition metal ion binding"/>
    <property type="evidence" value="ECO:0007669"/>
    <property type="project" value="InterPro"/>
</dbReference>
<dbReference type="PANTHER" id="PTHR42954:SF2">
    <property type="entry name" value="FE(2+) TRANSPORT PROTEIN A"/>
    <property type="match status" value="1"/>
</dbReference>
<dbReference type="Pfam" id="PF04023">
    <property type="entry name" value="FeoA"/>
    <property type="match status" value="1"/>
</dbReference>
<dbReference type="AlphaFoldDB" id="A0A2V4DZW5"/>
<evidence type="ECO:0000256" key="1">
    <source>
        <dbReference type="ARBA" id="ARBA00023004"/>
    </source>
</evidence>
<proteinExistence type="predicted"/>
<dbReference type="InterPro" id="IPR052713">
    <property type="entry name" value="FeoA"/>
</dbReference>
<dbReference type="PANTHER" id="PTHR42954">
    <property type="entry name" value="FE(2+) TRANSPORT PROTEIN A"/>
    <property type="match status" value="1"/>
</dbReference>
<evidence type="ECO:0000313" key="3">
    <source>
        <dbReference type="EMBL" id="PXZ06415.1"/>
    </source>
</evidence>
<sequence length="79" mass="8755">MSVFTLDHLSSGREAIIKRLLPESLPFRRKLLAMGMTPGCQLTVMRIAPLGDPIEINLRGFLLCLRRHEAAAIEVEVAA</sequence>
<dbReference type="EMBL" id="QGLR01000012">
    <property type="protein sequence ID" value="PXZ06415.1"/>
    <property type="molecule type" value="Genomic_DNA"/>
</dbReference>
<dbReference type="SUPFAM" id="SSF50037">
    <property type="entry name" value="C-terminal domain of transcriptional repressors"/>
    <property type="match status" value="1"/>
</dbReference>
<dbReference type="SMART" id="SM00899">
    <property type="entry name" value="FeoA"/>
    <property type="match status" value="1"/>
</dbReference>
<keyword evidence="4" id="KW-1185">Reference proteome</keyword>
<evidence type="ECO:0000313" key="4">
    <source>
        <dbReference type="Proteomes" id="UP000247932"/>
    </source>
</evidence>
<feature type="domain" description="Ferrous iron transporter FeoA-like" evidence="2">
    <location>
        <begin position="4"/>
        <end position="77"/>
    </location>
</feature>
<dbReference type="InterPro" id="IPR008988">
    <property type="entry name" value="Transcriptional_repressor_C"/>
</dbReference>
<evidence type="ECO:0000259" key="2">
    <source>
        <dbReference type="SMART" id="SM00899"/>
    </source>
</evidence>
<protein>
    <submittedName>
        <fullName evidence="3">Ferrous iron transport protein A</fullName>
    </submittedName>
</protein>
<dbReference type="InterPro" id="IPR007167">
    <property type="entry name" value="Fe-transptr_FeoA-like"/>
</dbReference>